<reference evidence="1" key="1">
    <citation type="submission" date="2023-04" db="EMBL/GenBank/DDBJ databases">
        <title>Draft Genome sequencing of Naganishia species isolated from polar environments using Oxford Nanopore Technology.</title>
        <authorList>
            <person name="Leo P."/>
            <person name="Venkateswaran K."/>
        </authorList>
    </citation>
    <scope>NUCLEOTIDE SEQUENCE</scope>
    <source>
        <strain evidence="1">MNA-CCFEE 5261</strain>
    </source>
</reference>
<name>A0ACC2W2G7_9TREE</name>
<proteinExistence type="predicted"/>
<organism evidence="1 2">
    <name type="scientific">Naganishia cerealis</name>
    <dbReference type="NCBI Taxonomy" id="610337"/>
    <lineage>
        <taxon>Eukaryota</taxon>
        <taxon>Fungi</taxon>
        <taxon>Dikarya</taxon>
        <taxon>Basidiomycota</taxon>
        <taxon>Agaricomycotina</taxon>
        <taxon>Tremellomycetes</taxon>
        <taxon>Filobasidiales</taxon>
        <taxon>Filobasidiaceae</taxon>
        <taxon>Naganishia</taxon>
    </lineage>
</organism>
<keyword evidence="2" id="KW-1185">Reference proteome</keyword>
<evidence type="ECO:0000313" key="2">
    <source>
        <dbReference type="Proteomes" id="UP001241377"/>
    </source>
</evidence>
<accession>A0ACC2W2G7</accession>
<protein>
    <submittedName>
        <fullName evidence="1">Uncharacterized protein</fullName>
    </submittedName>
</protein>
<dbReference type="Proteomes" id="UP001241377">
    <property type="component" value="Unassembled WGS sequence"/>
</dbReference>
<sequence>MAVDLPTQMNGKDSLNGWDMLIAYNEDVLNTSLAERASEVPKLLTGLDPIPISDTGKTAPSSALCHAYSPLAIGVVDPITRKTVVRYTANIQLKTPRVSFDTSGFGSVGPALVLVFPVTGSLTEPGTSVPIPDDLSLTCCTPLLYVSGSTGTTTQPGQVVVFDPTQVSTQNITLDFTKPSLKFTAPKGSATDVVQYNIDIAPRMVNHFVQTGGLEYRLAGITNAIPNSTTGNTTLQPSSFIFTLDPGEPSATPAIPGALLTWISLVGSTSTPLHPDPRQSLLFSLGGMTPVSPLMPSSSASIILAHNTMWSFFFKVSA</sequence>
<evidence type="ECO:0000313" key="1">
    <source>
        <dbReference type="EMBL" id="KAJ9105056.1"/>
    </source>
</evidence>
<comment type="caution">
    <text evidence="1">The sequence shown here is derived from an EMBL/GenBank/DDBJ whole genome shotgun (WGS) entry which is preliminary data.</text>
</comment>
<gene>
    <name evidence="1" type="ORF">QFC19_003688</name>
</gene>
<dbReference type="EMBL" id="JASBWR010000036">
    <property type="protein sequence ID" value="KAJ9105056.1"/>
    <property type="molecule type" value="Genomic_DNA"/>
</dbReference>